<evidence type="ECO:0000256" key="2">
    <source>
        <dbReference type="ARBA" id="ARBA00022475"/>
    </source>
</evidence>
<dbReference type="PIRSF" id="PIRSF037714">
    <property type="entry name" value="TolR"/>
    <property type="match status" value="1"/>
</dbReference>
<keyword evidence="4 7" id="KW-1133">Transmembrane helix</keyword>
<dbReference type="Pfam" id="PF01618">
    <property type="entry name" value="MotA_ExbB"/>
    <property type="match status" value="1"/>
</dbReference>
<evidence type="ECO:0000313" key="10">
    <source>
        <dbReference type="EMBL" id="MEZ6852329.1"/>
    </source>
</evidence>
<dbReference type="PANTHER" id="PTHR30625">
    <property type="entry name" value="PROTEIN TOLQ"/>
    <property type="match status" value="1"/>
</dbReference>
<dbReference type="EMBL" id="JBFSOO010000001">
    <property type="protein sequence ID" value="MEZ6852329.1"/>
    <property type="molecule type" value="Genomic_DNA"/>
</dbReference>
<dbReference type="GO" id="GO:0017038">
    <property type="term" value="P:protein import"/>
    <property type="evidence" value="ECO:0007669"/>
    <property type="project" value="TreeGrafter"/>
</dbReference>
<organism evidence="11 12">
    <name type="scientific">Halodesulfovibrio aestuarii</name>
    <dbReference type="NCBI Taxonomy" id="126333"/>
    <lineage>
        <taxon>Bacteria</taxon>
        <taxon>Pseudomonadati</taxon>
        <taxon>Thermodesulfobacteriota</taxon>
        <taxon>Desulfovibrionia</taxon>
        <taxon>Desulfovibrionales</taxon>
        <taxon>Desulfovibrionaceae</taxon>
        <taxon>Halodesulfovibrio</taxon>
    </lineage>
</organism>
<evidence type="ECO:0000313" key="12">
    <source>
        <dbReference type="Proteomes" id="UP000184001"/>
    </source>
</evidence>
<gene>
    <name evidence="10" type="ORF">AB2Z07_02075</name>
    <name evidence="11" type="ORF">SAMN05660830_02732</name>
</gene>
<dbReference type="AlphaFoldDB" id="A0A8G2CBH6"/>
<feature type="signal peptide" evidence="8">
    <location>
        <begin position="1"/>
        <end position="23"/>
    </location>
</feature>
<comment type="caution">
    <text evidence="11">The sequence shown here is derived from an EMBL/GenBank/DDBJ whole genome shotgun (WGS) entry which is preliminary data.</text>
</comment>
<sequence length="465" mass="51337">MRRYIFILLMGLMVVLTYSNAFAEKDTSEWKDTLTTLRKLNITHTKDVDNALRLSRMDKKELSSELKSVSEKATKADIDLHQAIEKYNSLLEKEKKLTASLNSRKEEIKTFEGTVRNAAKMLQDRSRISFLTLQHPERTNIFATFLNTERMPGLADLNSLIQMYFEELAATGTITKYNGEIIQTDGNAATAEIIRVGTASAIYQSTTGAVGFLELTTDGTVAKSVSGVSSSLQSTIEDVFDGNSIVPLDFSHGAAFIRYVADKDLWTKISDGGMLVWPILGIGLIGLLLALERFFTLSRTKRFSPSEHSEILELIQKQDWDSCYQKLSKRNTPTGRVLWSTLKKGHGSTAALEKGMQEALLAELASLERFLPTMQTLAAVAPLLGLLGTVTGMINTFQIITLFGTGDPHMLSGGISEALVTTQLGLAVAIPIMLLHHILNSRVDRIVTEMEEKGTALIATILNER</sequence>
<keyword evidence="3 7" id="KW-0812">Transmembrane</keyword>
<keyword evidence="6" id="KW-0653">Protein transport</keyword>
<evidence type="ECO:0000256" key="7">
    <source>
        <dbReference type="SAM" id="Phobius"/>
    </source>
</evidence>
<evidence type="ECO:0000256" key="3">
    <source>
        <dbReference type="ARBA" id="ARBA00022692"/>
    </source>
</evidence>
<comment type="similarity">
    <text evidence="6">Belongs to the exbB/tolQ family.</text>
</comment>
<feature type="transmembrane region" description="Helical" evidence="7">
    <location>
        <begin position="275"/>
        <end position="295"/>
    </location>
</feature>
<name>A0A8G2CBH6_9BACT</name>
<keyword evidence="6" id="KW-0813">Transport</keyword>
<evidence type="ECO:0000313" key="13">
    <source>
        <dbReference type="Proteomes" id="UP001568358"/>
    </source>
</evidence>
<dbReference type="RefSeq" id="WP_019999558.1">
    <property type="nucleotide sequence ID" value="NZ_CP192219.1"/>
</dbReference>
<dbReference type="InterPro" id="IPR002898">
    <property type="entry name" value="MotA_ExbB_proton_chnl"/>
</dbReference>
<evidence type="ECO:0000259" key="9">
    <source>
        <dbReference type="Pfam" id="PF01618"/>
    </source>
</evidence>
<evidence type="ECO:0000256" key="1">
    <source>
        <dbReference type="ARBA" id="ARBA00004651"/>
    </source>
</evidence>
<feature type="domain" description="MotA/TolQ/ExbB proton channel" evidence="9">
    <location>
        <begin position="331"/>
        <end position="452"/>
    </location>
</feature>
<keyword evidence="2" id="KW-1003">Cell membrane</keyword>
<evidence type="ECO:0000256" key="5">
    <source>
        <dbReference type="ARBA" id="ARBA00023136"/>
    </source>
</evidence>
<reference evidence="10 13" key="2">
    <citation type="submission" date="2024-07" db="EMBL/GenBank/DDBJ databases">
        <title>Active virus-host system and metabolic interactions in a Lokiarchaeon culture.</title>
        <authorList>
            <person name="Ponce Toledo R.I."/>
            <person name="Rodrigues Oliveira T."/>
            <person name="Schleper C."/>
        </authorList>
    </citation>
    <scope>NUCLEOTIDE SEQUENCE [LARGE SCALE GENOMIC DNA]</scope>
    <source>
        <strain evidence="10 13">B35</strain>
    </source>
</reference>
<dbReference type="EMBL" id="FQZR01000007">
    <property type="protein sequence ID" value="SHJ56354.1"/>
    <property type="molecule type" value="Genomic_DNA"/>
</dbReference>
<dbReference type="PANTHER" id="PTHR30625:SF11">
    <property type="entry name" value="MOTA_TOLQ_EXBB PROTON CHANNEL DOMAIN-CONTAINING PROTEIN"/>
    <property type="match status" value="1"/>
</dbReference>
<evidence type="ECO:0000256" key="6">
    <source>
        <dbReference type="RuleBase" id="RU004057"/>
    </source>
</evidence>
<evidence type="ECO:0000256" key="4">
    <source>
        <dbReference type="ARBA" id="ARBA00022989"/>
    </source>
</evidence>
<feature type="chain" id="PRO_5034981844" evidence="8">
    <location>
        <begin position="24"/>
        <end position="465"/>
    </location>
</feature>
<keyword evidence="5 7" id="KW-0472">Membrane</keyword>
<comment type="subcellular location">
    <subcellularLocation>
        <location evidence="1">Cell membrane</location>
        <topology evidence="1">Multi-pass membrane protein</topology>
    </subcellularLocation>
    <subcellularLocation>
        <location evidence="6">Membrane</location>
        <topology evidence="6">Multi-pass membrane protein</topology>
    </subcellularLocation>
</comment>
<reference evidence="11 12" key="1">
    <citation type="submission" date="2016-11" db="EMBL/GenBank/DDBJ databases">
        <authorList>
            <person name="Varghese N."/>
            <person name="Submissions S."/>
        </authorList>
    </citation>
    <scope>NUCLEOTIDE SEQUENCE [LARGE SCALE GENOMIC DNA]</scope>
    <source>
        <strain evidence="11 12">DSM 17919</strain>
    </source>
</reference>
<evidence type="ECO:0000256" key="8">
    <source>
        <dbReference type="SAM" id="SignalP"/>
    </source>
</evidence>
<dbReference type="InterPro" id="IPR017270">
    <property type="entry name" value="MotA/TolQ/ExbB-rel"/>
</dbReference>
<protein>
    <submittedName>
        <fullName evidence="11">Biopolymer transport protein ExbB</fullName>
    </submittedName>
    <submittedName>
        <fullName evidence="10">MotA/TolQ/ExbB proton channel family protein</fullName>
    </submittedName>
</protein>
<evidence type="ECO:0000313" key="11">
    <source>
        <dbReference type="EMBL" id="SHJ56354.1"/>
    </source>
</evidence>
<feature type="transmembrane region" description="Helical" evidence="7">
    <location>
        <begin position="420"/>
        <end position="439"/>
    </location>
</feature>
<feature type="transmembrane region" description="Helical" evidence="7">
    <location>
        <begin position="377"/>
        <end position="400"/>
    </location>
</feature>
<dbReference type="Proteomes" id="UP001568358">
    <property type="component" value="Unassembled WGS sequence"/>
</dbReference>
<dbReference type="InterPro" id="IPR050790">
    <property type="entry name" value="ExbB/TolQ_transport"/>
</dbReference>
<dbReference type="GO" id="GO:0005886">
    <property type="term" value="C:plasma membrane"/>
    <property type="evidence" value="ECO:0007669"/>
    <property type="project" value="UniProtKB-SubCell"/>
</dbReference>
<keyword evidence="8" id="KW-0732">Signal</keyword>
<proteinExistence type="inferred from homology"/>
<accession>A0A8G2CBH6</accession>
<dbReference type="Proteomes" id="UP000184001">
    <property type="component" value="Unassembled WGS sequence"/>
</dbReference>
<keyword evidence="13" id="KW-1185">Reference proteome</keyword>